<protein>
    <submittedName>
        <fullName evidence="1">Uncharacterized protein</fullName>
    </submittedName>
</protein>
<evidence type="ECO:0000313" key="1">
    <source>
        <dbReference type="EMBL" id="QJB00253.1"/>
    </source>
</evidence>
<proteinExistence type="predicted"/>
<accession>A0A6M3M350</accession>
<dbReference type="EMBL" id="MT143686">
    <property type="protein sequence ID" value="QJB00253.1"/>
    <property type="molecule type" value="Genomic_DNA"/>
</dbReference>
<dbReference type="InterPro" id="IPR049210">
    <property type="entry name" value="DUF6812"/>
</dbReference>
<dbReference type="EMBL" id="MT143877">
    <property type="protein sequence ID" value="QJB04245.1"/>
    <property type="molecule type" value="Genomic_DNA"/>
</dbReference>
<gene>
    <name evidence="1" type="ORF">MM171A00648_0013</name>
    <name evidence="2" type="ORF">MM171B00403_0011</name>
</gene>
<evidence type="ECO:0000313" key="2">
    <source>
        <dbReference type="EMBL" id="QJB04245.1"/>
    </source>
</evidence>
<name>A0A6M3M350_9ZZZZ</name>
<dbReference type="AlphaFoldDB" id="A0A6M3M350"/>
<dbReference type="Pfam" id="PF20660">
    <property type="entry name" value="DUF6812"/>
    <property type="match status" value="1"/>
</dbReference>
<reference evidence="1" key="1">
    <citation type="submission" date="2020-03" db="EMBL/GenBank/DDBJ databases">
        <title>The deep terrestrial virosphere.</title>
        <authorList>
            <person name="Holmfeldt K."/>
            <person name="Nilsson E."/>
            <person name="Simone D."/>
            <person name="Lopez-Fernandez M."/>
            <person name="Wu X."/>
            <person name="de Brujin I."/>
            <person name="Lundin D."/>
            <person name="Andersson A."/>
            <person name="Bertilsson S."/>
            <person name="Dopson M."/>
        </authorList>
    </citation>
    <scope>NUCLEOTIDE SEQUENCE</scope>
    <source>
        <strain evidence="1">MM171A00648</strain>
        <strain evidence="2">MM171B00403</strain>
    </source>
</reference>
<sequence length="140" mass="15490">MFPGAAAESKPFLRVKAGKIYDLRGEKEDVEFACLNKSHILFVREFEEGQTRGLGGKPGDKGYPYVSKSAVAVKIYLPFYALTGHMQCAQGERVSDVLNKEPQFFPLTDVEINSSLGGRDLSVSFIAVNKGQIIFLQELK</sequence>
<organism evidence="1">
    <name type="scientific">viral metagenome</name>
    <dbReference type="NCBI Taxonomy" id="1070528"/>
    <lineage>
        <taxon>unclassified sequences</taxon>
        <taxon>metagenomes</taxon>
        <taxon>organismal metagenomes</taxon>
    </lineage>
</organism>